<dbReference type="eggNOG" id="COG0791">
    <property type="taxonomic scope" value="Bacteria"/>
</dbReference>
<gene>
    <name evidence="3" type="ORF">I586_02299</name>
    <name evidence="2" type="ORF">UAY_02972</name>
</gene>
<dbReference type="InterPro" id="IPR038765">
    <property type="entry name" value="Papain-like_cys_pep_sf"/>
</dbReference>
<feature type="signal peptide" evidence="1">
    <location>
        <begin position="1"/>
        <end position="23"/>
    </location>
</feature>
<feature type="chain" id="PRO_5004366077" description="NlpC/P60 domain-containing protein" evidence="1">
    <location>
        <begin position="24"/>
        <end position="261"/>
    </location>
</feature>
<keyword evidence="1" id="KW-0732">Signal</keyword>
<dbReference type="Gene3D" id="3.90.1720.10">
    <property type="entry name" value="endopeptidase domain like (from Nostoc punctiforme)"/>
    <property type="match status" value="1"/>
</dbReference>
<dbReference type="SUPFAM" id="SSF54001">
    <property type="entry name" value="Cysteine proteinases"/>
    <property type="match status" value="1"/>
</dbReference>
<keyword evidence="5" id="KW-1185">Reference proteome</keyword>
<evidence type="ECO:0008006" key="6">
    <source>
        <dbReference type="Google" id="ProtNLM"/>
    </source>
</evidence>
<comment type="caution">
    <text evidence="2">The sequence shown here is derived from an EMBL/GenBank/DDBJ whole genome shotgun (WGS) entry which is preliminary data.</text>
</comment>
<dbReference type="Proteomes" id="UP000013781">
    <property type="component" value="Unassembled WGS sequence"/>
</dbReference>
<evidence type="ECO:0000313" key="5">
    <source>
        <dbReference type="Proteomes" id="UP000014157"/>
    </source>
</evidence>
<protein>
    <recommendedName>
        <fullName evidence="6">NlpC/P60 domain-containing protein</fullName>
    </recommendedName>
</protein>
<reference evidence="2 4" key="1">
    <citation type="submission" date="2013-02" db="EMBL/GenBank/DDBJ databases">
        <title>The Genome Sequence of Enterococcus moraviensis BAA-383.</title>
        <authorList>
            <consortium name="The Broad Institute Genome Sequencing Platform"/>
            <consortium name="The Broad Institute Genome Sequencing Center for Infectious Disease"/>
            <person name="Earl A.M."/>
            <person name="Gilmore M.S."/>
            <person name="Lebreton F."/>
            <person name="Walker B."/>
            <person name="Young S.K."/>
            <person name="Zeng Q."/>
            <person name="Gargeya S."/>
            <person name="Fitzgerald M."/>
            <person name="Haas B."/>
            <person name="Abouelleil A."/>
            <person name="Alvarado L."/>
            <person name="Arachchi H.M."/>
            <person name="Berlin A.M."/>
            <person name="Chapman S.B."/>
            <person name="Dewar J."/>
            <person name="Goldberg J."/>
            <person name="Griggs A."/>
            <person name="Gujja S."/>
            <person name="Hansen M."/>
            <person name="Howarth C."/>
            <person name="Imamovic A."/>
            <person name="Larimer J."/>
            <person name="McCowan C."/>
            <person name="Murphy C."/>
            <person name="Neiman D."/>
            <person name="Pearson M."/>
            <person name="Priest M."/>
            <person name="Roberts A."/>
            <person name="Saif S."/>
            <person name="Shea T."/>
            <person name="Sisk P."/>
            <person name="Sykes S."/>
            <person name="Wortman J."/>
            <person name="Nusbaum C."/>
            <person name="Birren B."/>
        </authorList>
    </citation>
    <scope>NUCLEOTIDE SEQUENCE [LARGE SCALE GENOMIC DNA]</scope>
    <source>
        <strain evidence="2 4">ATCC BAA-383</strain>
    </source>
</reference>
<dbReference type="STRING" id="155617.RV09_GL001446"/>
<dbReference type="EMBL" id="AJAS01000024">
    <property type="protein sequence ID" value="EOH96604.1"/>
    <property type="molecule type" value="Genomic_DNA"/>
</dbReference>
<sequence>MKKFILLLFVAVFLLPSSKKVYADDLSSVMDQYALTGKELDEFEKNERDISRSTRSLAPQKTETELKEQYTSLLESGYLGSDVTFEMYRELATATPPTDPVVSNARSVAGNPQPGDIMITNGTSFGGLTGHAGIFLNNGTILSIQGGGYKPATMSIIDWAKKYMSKKGQWTKIYRPAAKYKPKAAYQWAINNYRGKNYSYGITTNIWSKNPTYCSKIVWQAYWYSSAAAQVGGMKQPLIVSPYDVPAYFNSRPTHVGTWSA</sequence>
<evidence type="ECO:0000256" key="1">
    <source>
        <dbReference type="SAM" id="SignalP"/>
    </source>
</evidence>
<reference evidence="3 5" key="2">
    <citation type="submission" date="2013-03" db="EMBL/GenBank/DDBJ databases">
        <title>The Genome Sequence of Enterococcus moraviensis BAA-383 (PacBio/Illumina hybrid assembly).</title>
        <authorList>
            <consortium name="The Broad Institute Genomics Platform"/>
            <consortium name="The Broad Institute Genome Sequencing Center for Infectious Disease"/>
            <person name="Earl A."/>
            <person name="Russ C."/>
            <person name="Gilmore M."/>
            <person name="Surin D."/>
            <person name="Walker B."/>
            <person name="Young S."/>
            <person name="Zeng Q."/>
            <person name="Gargeya S."/>
            <person name="Fitzgerald M."/>
            <person name="Haas B."/>
            <person name="Abouelleil A."/>
            <person name="Allen A.W."/>
            <person name="Alvarado L."/>
            <person name="Arachchi H.M."/>
            <person name="Berlin A.M."/>
            <person name="Chapman S.B."/>
            <person name="Gainer-Dewar J."/>
            <person name="Goldberg J."/>
            <person name="Griggs A."/>
            <person name="Gujja S."/>
            <person name="Hansen M."/>
            <person name="Howarth C."/>
            <person name="Imamovic A."/>
            <person name="Ireland A."/>
            <person name="Larimer J."/>
            <person name="McCowan C."/>
            <person name="Murphy C."/>
            <person name="Pearson M."/>
            <person name="Poon T.W."/>
            <person name="Priest M."/>
            <person name="Roberts A."/>
            <person name="Saif S."/>
            <person name="Shea T."/>
            <person name="Sisk P."/>
            <person name="Sykes S."/>
            <person name="Wortman J."/>
            <person name="Nusbaum C."/>
            <person name="Birren B."/>
        </authorList>
    </citation>
    <scope>NUCLEOTIDE SEQUENCE [LARGE SCALE GENOMIC DNA]</scope>
    <source>
        <strain evidence="3 5">ATCC BAA-383</strain>
    </source>
</reference>
<proteinExistence type="predicted"/>
<accession>R2T8Q0</accession>
<dbReference type="OrthoDB" id="2080087at2"/>
<evidence type="ECO:0000313" key="3">
    <source>
        <dbReference type="EMBL" id="EOT66030.1"/>
    </source>
</evidence>
<evidence type="ECO:0000313" key="4">
    <source>
        <dbReference type="Proteomes" id="UP000013781"/>
    </source>
</evidence>
<name>R2T8Q0_9ENTE</name>
<dbReference type="Proteomes" id="UP000014157">
    <property type="component" value="Unassembled WGS sequence"/>
</dbReference>
<organism evidence="2 4">
    <name type="scientific">Enterococcus moraviensis ATCC BAA-383</name>
    <dbReference type="NCBI Taxonomy" id="1158609"/>
    <lineage>
        <taxon>Bacteria</taxon>
        <taxon>Bacillati</taxon>
        <taxon>Bacillota</taxon>
        <taxon>Bacilli</taxon>
        <taxon>Lactobacillales</taxon>
        <taxon>Enterococcaceae</taxon>
        <taxon>Enterococcus</taxon>
    </lineage>
</organism>
<dbReference type="RefSeq" id="WP_010766286.1">
    <property type="nucleotide sequence ID" value="NZ_ASWB01000003.1"/>
</dbReference>
<dbReference type="HOGENOM" id="CLU_089886_0_0_9"/>
<dbReference type="AlphaFoldDB" id="R2T8Q0"/>
<evidence type="ECO:0000313" key="2">
    <source>
        <dbReference type="EMBL" id="EOH96604.1"/>
    </source>
</evidence>
<dbReference type="PATRIC" id="fig|1158609.3.peg.2899"/>
<dbReference type="EMBL" id="ASWB01000003">
    <property type="protein sequence ID" value="EOT66030.1"/>
    <property type="molecule type" value="Genomic_DNA"/>
</dbReference>